<sequence length="199" mass="23339">MKAKTPQHYLHSDANVVGHIYLHVLVVFCRTWIEIEEPIYSNLLLDVSKLIIIDSFNHCHEVCRRRNLAYFNNHQLGNRNGQRIYEDINENGQLDPSRNQGRRISGPWIFGLLECHRQPEKRYRSGELRLFIDEKRDQESLLTIIRGNAVRGSMISSNMWSPYMQMGQDSDGLIHESVNHSERFVTEYGVHTKYREEVG</sequence>
<gene>
    <name evidence="1" type="ORF">RF11_05185</name>
</gene>
<protein>
    <recommendedName>
        <fullName evidence="3">ISXO2-like transposase domain-containing protein</fullName>
    </recommendedName>
</protein>
<evidence type="ECO:0000313" key="1">
    <source>
        <dbReference type="EMBL" id="KII70139.1"/>
    </source>
</evidence>
<dbReference type="PANTHER" id="PTHR47163:SF2">
    <property type="entry name" value="SI:DKEY-17M8.2"/>
    <property type="match status" value="1"/>
</dbReference>
<proteinExistence type="predicted"/>
<evidence type="ECO:0000313" key="2">
    <source>
        <dbReference type="Proteomes" id="UP000031668"/>
    </source>
</evidence>
<reference evidence="1 2" key="1">
    <citation type="journal article" date="2014" name="Genome Biol. Evol.">
        <title>The genome of the myxosporean Thelohanellus kitauei shows adaptations to nutrient acquisition within its fish host.</title>
        <authorList>
            <person name="Yang Y."/>
            <person name="Xiong J."/>
            <person name="Zhou Z."/>
            <person name="Huo F."/>
            <person name="Miao W."/>
            <person name="Ran C."/>
            <person name="Liu Y."/>
            <person name="Zhang J."/>
            <person name="Feng J."/>
            <person name="Wang M."/>
            <person name="Wang M."/>
            <person name="Wang L."/>
            <person name="Yao B."/>
        </authorList>
    </citation>
    <scope>NUCLEOTIDE SEQUENCE [LARGE SCALE GENOMIC DNA]</scope>
    <source>
        <strain evidence="1">Wuqing</strain>
    </source>
</reference>
<dbReference type="PANTHER" id="PTHR47163">
    <property type="entry name" value="DDE_TNP_IS1595 DOMAIN-CONTAINING PROTEIN"/>
    <property type="match status" value="1"/>
</dbReference>
<organism evidence="1 2">
    <name type="scientific">Thelohanellus kitauei</name>
    <name type="common">Myxosporean</name>
    <dbReference type="NCBI Taxonomy" id="669202"/>
    <lineage>
        <taxon>Eukaryota</taxon>
        <taxon>Metazoa</taxon>
        <taxon>Cnidaria</taxon>
        <taxon>Myxozoa</taxon>
        <taxon>Myxosporea</taxon>
        <taxon>Bivalvulida</taxon>
        <taxon>Platysporina</taxon>
        <taxon>Myxobolidae</taxon>
        <taxon>Thelohanellus</taxon>
    </lineage>
</organism>
<accession>A0A0C2IXP9</accession>
<name>A0A0C2IXP9_THEKT</name>
<dbReference type="OrthoDB" id="424490at2759"/>
<dbReference type="Proteomes" id="UP000031668">
    <property type="component" value="Unassembled WGS sequence"/>
</dbReference>
<evidence type="ECO:0008006" key="3">
    <source>
        <dbReference type="Google" id="ProtNLM"/>
    </source>
</evidence>
<dbReference type="InterPro" id="IPR053164">
    <property type="entry name" value="IS1016-like_transposase"/>
</dbReference>
<dbReference type="EMBL" id="JWZT01002166">
    <property type="protein sequence ID" value="KII70139.1"/>
    <property type="molecule type" value="Genomic_DNA"/>
</dbReference>
<dbReference type="AlphaFoldDB" id="A0A0C2IXP9"/>
<keyword evidence="2" id="KW-1185">Reference proteome</keyword>
<comment type="caution">
    <text evidence="1">The sequence shown here is derived from an EMBL/GenBank/DDBJ whole genome shotgun (WGS) entry which is preliminary data.</text>
</comment>